<dbReference type="Proteomes" id="UP000622405">
    <property type="component" value="Unassembled WGS sequence"/>
</dbReference>
<comment type="caution">
    <text evidence="1">The sequence shown here is derived from an EMBL/GenBank/DDBJ whole genome shotgun (WGS) entry which is preliminary data.</text>
</comment>
<dbReference type="RefSeq" id="WP_186895435.1">
    <property type="nucleotide sequence ID" value="NZ_WJBE01000026.1"/>
</dbReference>
<organism evidence="1 2">
    <name type="scientific">Acetobacterium malicum</name>
    <dbReference type="NCBI Taxonomy" id="52692"/>
    <lineage>
        <taxon>Bacteria</taxon>
        <taxon>Bacillati</taxon>
        <taxon>Bacillota</taxon>
        <taxon>Clostridia</taxon>
        <taxon>Eubacteriales</taxon>
        <taxon>Eubacteriaceae</taxon>
        <taxon>Acetobacterium</taxon>
    </lineage>
</organism>
<proteinExistence type="predicted"/>
<protein>
    <submittedName>
        <fullName evidence="1">Uncharacterized protein</fullName>
    </submittedName>
</protein>
<accession>A0ABR6Z1J7</accession>
<reference evidence="1 2" key="1">
    <citation type="journal article" date="2020" name="mSystems">
        <title>Defining Genomic and Predicted Metabolic Features of the Acetobacterium Genus.</title>
        <authorList>
            <person name="Ross D.E."/>
            <person name="Marshall C.W."/>
            <person name="Gulliver D."/>
            <person name="May H.D."/>
            <person name="Norman R.S."/>
        </authorList>
    </citation>
    <scope>NUCLEOTIDE SEQUENCE [LARGE SCALE GENOMIC DNA]</scope>
    <source>
        <strain evidence="1 2">DSM 4132</strain>
    </source>
</reference>
<evidence type="ECO:0000313" key="1">
    <source>
        <dbReference type="EMBL" id="MBC3901383.1"/>
    </source>
</evidence>
<keyword evidence="2" id="KW-1185">Reference proteome</keyword>
<name>A0ABR6Z1J7_9FIRM</name>
<gene>
    <name evidence="1" type="ORF">GH811_17425</name>
</gene>
<sequence>MKTIIEFVTEQRPELKKVILITFSCPSSYGHDYGYTWGRPAYCNGGRPRNGENVCLKCWGRSIDDFESKN</sequence>
<evidence type="ECO:0000313" key="2">
    <source>
        <dbReference type="Proteomes" id="UP000622405"/>
    </source>
</evidence>
<dbReference type="EMBL" id="WJBE01000026">
    <property type="protein sequence ID" value="MBC3901383.1"/>
    <property type="molecule type" value="Genomic_DNA"/>
</dbReference>